<dbReference type="SUPFAM" id="SSF57701">
    <property type="entry name" value="Zn2/Cys6 DNA-binding domain"/>
    <property type="match status" value="1"/>
</dbReference>
<dbReference type="InterPro" id="IPR021858">
    <property type="entry name" value="Fun_TF"/>
</dbReference>
<dbReference type="Proteomes" id="UP000235786">
    <property type="component" value="Unassembled WGS sequence"/>
</dbReference>
<reference evidence="3 4" key="1">
    <citation type="submission" date="2016-04" db="EMBL/GenBank/DDBJ databases">
        <title>A degradative enzymes factory behind the ericoid mycorrhizal symbiosis.</title>
        <authorList>
            <consortium name="DOE Joint Genome Institute"/>
            <person name="Martino E."/>
            <person name="Morin E."/>
            <person name="Grelet G."/>
            <person name="Kuo A."/>
            <person name="Kohler A."/>
            <person name="Daghino S."/>
            <person name="Barry K."/>
            <person name="Choi C."/>
            <person name="Cichocki N."/>
            <person name="Clum A."/>
            <person name="Copeland A."/>
            <person name="Hainaut M."/>
            <person name="Haridas S."/>
            <person name="Labutti K."/>
            <person name="Lindquist E."/>
            <person name="Lipzen A."/>
            <person name="Khouja H.-R."/>
            <person name="Murat C."/>
            <person name="Ohm R."/>
            <person name="Olson A."/>
            <person name="Spatafora J."/>
            <person name="Veneault-Fourrey C."/>
            <person name="Henrissat B."/>
            <person name="Grigoriev I."/>
            <person name="Martin F."/>
            <person name="Perotto S."/>
        </authorList>
    </citation>
    <scope>NUCLEOTIDE SEQUENCE [LARGE SCALE GENOMIC DNA]</scope>
    <source>
        <strain evidence="3 4">F</strain>
    </source>
</reference>
<evidence type="ECO:0000313" key="3">
    <source>
        <dbReference type="EMBL" id="PMD28822.1"/>
    </source>
</evidence>
<dbReference type="PANTHER" id="PTHR47784:SF5">
    <property type="entry name" value="STEROL UPTAKE CONTROL PROTEIN 2"/>
    <property type="match status" value="1"/>
</dbReference>
<dbReference type="InterPro" id="IPR001138">
    <property type="entry name" value="Zn2Cys6_DnaBD"/>
</dbReference>
<dbReference type="InterPro" id="IPR036864">
    <property type="entry name" value="Zn2-C6_fun-type_DNA-bd_sf"/>
</dbReference>
<organism evidence="3 4">
    <name type="scientific">Hyaloscypha variabilis (strain UAMH 11265 / GT02V1 / F)</name>
    <name type="common">Meliniomyces variabilis</name>
    <dbReference type="NCBI Taxonomy" id="1149755"/>
    <lineage>
        <taxon>Eukaryota</taxon>
        <taxon>Fungi</taxon>
        <taxon>Dikarya</taxon>
        <taxon>Ascomycota</taxon>
        <taxon>Pezizomycotina</taxon>
        <taxon>Leotiomycetes</taxon>
        <taxon>Helotiales</taxon>
        <taxon>Hyaloscyphaceae</taxon>
        <taxon>Hyaloscypha</taxon>
        <taxon>Hyaloscypha variabilis</taxon>
    </lineage>
</organism>
<dbReference type="GO" id="GO:0001228">
    <property type="term" value="F:DNA-binding transcription activator activity, RNA polymerase II-specific"/>
    <property type="evidence" value="ECO:0007669"/>
    <property type="project" value="TreeGrafter"/>
</dbReference>
<dbReference type="Pfam" id="PF00172">
    <property type="entry name" value="Zn_clus"/>
    <property type="match status" value="1"/>
</dbReference>
<dbReference type="PROSITE" id="PS00463">
    <property type="entry name" value="ZN2_CY6_FUNGAL_1"/>
    <property type="match status" value="1"/>
</dbReference>
<dbReference type="OrthoDB" id="5386330at2759"/>
<dbReference type="GO" id="GO:0008270">
    <property type="term" value="F:zinc ion binding"/>
    <property type="evidence" value="ECO:0007669"/>
    <property type="project" value="InterPro"/>
</dbReference>
<dbReference type="SMART" id="SM00066">
    <property type="entry name" value="GAL4"/>
    <property type="match status" value="1"/>
</dbReference>
<dbReference type="PROSITE" id="PS50048">
    <property type="entry name" value="ZN2_CY6_FUNGAL_2"/>
    <property type="match status" value="1"/>
</dbReference>
<gene>
    <name evidence="3" type="ORF">L207DRAFT_521362</name>
</gene>
<keyword evidence="4" id="KW-1185">Reference proteome</keyword>
<dbReference type="InterPro" id="IPR053157">
    <property type="entry name" value="Sterol_Uptake_Regulator"/>
</dbReference>
<dbReference type="Gene3D" id="4.10.240.10">
    <property type="entry name" value="Zn(2)-C6 fungal-type DNA-binding domain"/>
    <property type="match status" value="1"/>
</dbReference>
<evidence type="ECO:0000259" key="2">
    <source>
        <dbReference type="PROSITE" id="PS50048"/>
    </source>
</evidence>
<evidence type="ECO:0000256" key="1">
    <source>
        <dbReference type="ARBA" id="ARBA00023242"/>
    </source>
</evidence>
<sequence>MPSRRSHAKSHHGCAQCKQRRVKCDEEGPECGFCRKRLLPCSLQSEKESISHYSKIGDAVGTFSNFKNPSTLSSSTLPFLELELFHNWHTATPLQLDLEKDTDDLARTAIARLALSHPFLMHGVLAVASFHLLQTCPANKRPIYIEAAMRHKHLALSQFTPLLDHINPENCHALFALSSLVAILFFAAQNFVITRKDKSVADVVDIFRLIRGVTAIVRQSREWIEKGELAPLLRKNLNKKTPGVTELPPGIPAHLQSLFNLGQRPCPDDGLVPVKLAAVQHLVDISNSCTTLRDGFAILIWPMLIDAQFLDLLLEADPISLVILAHYGVILDRLNGVWWLKGYGRSLIMLVADLLDDPWRLEIRWALEVTNGDCK</sequence>
<dbReference type="Pfam" id="PF11951">
    <property type="entry name" value="Fungal_trans_2"/>
    <property type="match status" value="1"/>
</dbReference>
<dbReference type="PANTHER" id="PTHR47784">
    <property type="entry name" value="STEROL UPTAKE CONTROL PROTEIN 2"/>
    <property type="match status" value="1"/>
</dbReference>
<name>A0A2J6QRD3_HYAVF</name>
<dbReference type="EMBL" id="KZ613984">
    <property type="protein sequence ID" value="PMD28822.1"/>
    <property type="molecule type" value="Genomic_DNA"/>
</dbReference>
<protein>
    <submittedName>
        <fullName evidence="3">C6 zinc finger domain protein</fullName>
    </submittedName>
</protein>
<feature type="domain" description="Zn(2)-C6 fungal-type" evidence="2">
    <location>
        <begin position="13"/>
        <end position="43"/>
    </location>
</feature>
<accession>A0A2J6QRD3</accession>
<keyword evidence="1" id="KW-0539">Nucleus</keyword>
<evidence type="ECO:0000313" key="4">
    <source>
        <dbReference type="Proteomes" id="UP000235786"/>
    </source>
</evidence>
<dbReference type="CDD" id="cd00067">
    <property type="entry name" value="GAL4"/>
    <property type="match status" value="1"/>
</dbReference>
<proteinExistence type="predicted"/>
<dbReference type="AlphaFoldDB" id="A0A2J6QRD3"/>